<comment type="caution">
    <text evidence="5">The sequence shown here is derived from an EMBL/GenBank/DDBJ whole genome shotgun (WGS) entry which is preliminary data.</text>
</comment>
<dbReference type="PANTHER" id="PTHR30050:SF4">
    <property type="entry name" value="ATP-BINDING PROTEIN RV3427C IN INSERTION SEQUENCE-RELATED"/>
    <property type="match status" value="1"/>
</dbReference>
<dbReference type="InterPro" id="IPR047661">
    <property type="entry name" value="IstB"/>
</dbReference>
<dbReference type="Gene3D" id="3.40.50.300">
    <property type="entry name" value="P-loop containing nucleotide triphosphate hydrolases"/>
    <property type="match status" value="1"/>
</dbReference>
<dbReference type="GO" id="GO:0006260">
    <property type="term" value="P:DNA replication"/>
    <property type="evidence" value="ECO:0007669"/>
    <property type="project" value="TreeGrafter"/>
</dbReference>
<dbReference type="InterPro" id="IPR003593">
    <property type="entry name" value="AAA+_ATPase"/>
</dbReference>
<dbReference type="InterPro" id="IPR027417">
    <property type="entry name" value="P-loop_NTPase"/>
</dbReference>
<dbReference type="PATRIC" id="fig|1189621.3.peg.333"/>
<dbReference type="AlphaFoldDB" id="I5CA74"/>
<dbReference type="Proteomes" id="UP000005551">
    <property type="component" value="Unassembled WGS sequence"/>
</dbReference>
<evidence type="ECO:0000313" key="5">
    <source>
        <dbReference type="EMBL" id="EIM78726.1"/>
    </source>
</evidence>
<evidence type="ECO:0000313" key="6">
    <source>
        <dbReference type="Proteomes" id="UP000005551"/>
    </source>
</evidence>
<dbReference type="InterPro" id="IPR002611">
    <property type="entry name" value="IstB_ATP-bd"/>
</dbReference>
<dbReference type="PANTHER" id="PTHR30050">
    <property type="entry name" value="CHROMOSOMAL REPLICATION INITIATOR PROTEIN DNAA"/>
    <property type="match status" value="1"/>
</dbReference>
<gene>
    <name evidence="5" type="ORF">A3SI_01591</name>
</gene>
<evidence type="ECO:0000256" key="3">
    <source>
        <dbReference type="ARBA" id="ARBA00022840"/>
    </source>
</evidence>
<evidence type="ECO:0000256" key="1">
    <source>
        <dbReference type="ARBA" id="ARBA00008059"/>
    </source>
</evidence>
<dbReference type="PIRSF" id="PIRSF003073">
    <property type="entry name" value="DNAC_TnpB_IstB"/>
    <property type="match status" value="1"/>
</dbReference>
<dbReference type="Pfam" id="PF01695">
    <property type="entry name" value="IstB_IS21"/>
    <property type="match status" value="1"/>
</dbReference>
<reference evidence="5 6" key="1">
    <citation type="submission" date="2012-05" db="EMBL/GenBank/DDBJ databases">
        <title>Genome sequence of Nitritalea halalkaliphila LW7.</title>
        <authorList>
            <person name="Jangir P.K."/>
            <person name="Singh A."/>
            <person name="Shivaji S."/>
            <person name="Sharma R."/>
        </authorList>
    </citation>
    <scope>NUCLEOTIDE SEQUENCE [LARGE SCALE GENOMIC DNA]</scope>
    <source>
        <strain evidence="5 6">LW7</strain>
    </source>
</reference>
<dbReference type="SUPFAM" id="SSF52540">
    <property type="entry name" value="P-loop containing nucleoside triphosphate hydrolases"/>
    <property type="match status" value="1"/>
</dbReference>
<keyword evidence="6" id="KW-1185">Reference proteome</keyword>
<feature type="domain" description="AAA+ ATPase" evidence="4">
    <location>
        <begin position="99"/>
        <end position="232"/>
    </location>
</feature>
<dbReference type="CDD" id="cd00009">
    <property type="entry name" value="AAA"/>
    <property type="match status" value="1"/>
</dbReference>
<dbReference type="STRING" id="1189621.A3SI_01591"/>
<proteinExistence type="inferred from homology"/>
<keyword evidence="3 5" id="KW-0067">ATP-binding</keyword>
<dbReference type="NCBIfam" id="NF038214">
    <property type="entry name" value="IS21_help_AAA"/>
    <property type="match status" value="1"/>
</dbReference>
<name>I5CA74_9BACT</name>
<protein>
    <submittedName>
        <fullName evidence="5">IstB domain-containing protein ATP-binding protein</fullName>
    </submittedName>
</protein>
<evidence type="ECO:0000256" key="2">
    <source>
        <dbReference type="ARBA" id="ARBA00022741"/>
    </source>
</evidence>
<sequence length="251" mass="28792">MEQKEQINAFCRQFKITGMAAGLPQVVAKSEKQCSGFMDFFLELLRHEATHRSNNEVIRRRKAANLPLKNDLDTYDHKAENGLKIARVNQLRELNWLDQGFNLMLMGPSGTGKTFLAAGLGADAVDKGYKTYFKSMEDLTNILKLKDMTRTAMAEYKRLLKADLIILDDIMLFPVDKSVANALFNFINQIYERTCFIITTNKSPAEWAKMLDDEVLATALLDRLLFHCDIINLSGKSYRMENRKTFFDQQQ</sequence>
<dbReference type="InterPro" id="IPR028350">
    <property type="entry name" value="DNAC/IstB-like"/>
</dbReference>
<organism evidence="5 6">
    <name type="scientific">Nitritalea halalkaliphila LW7</name>
    <dbReference type="NCBI Taxonomy" id="1189621"/>
    <lineage>
        <taxon>Bacteria</taxon>
        <taxon>Pseudomonadati</taxon>
        <taxon>Bacteroidota</taxon>
        <taxon>Cytophagia</taxon>
        <taxon>Cytophagales</taxon>
        <taxon>Cyclobacteriaceae</taxon>
        <taxon>Nitritalea</taxon>
    </lineage>
</organism>
<dbReference type="OrthoDB" id="8064373at2"/>
<dbReference type="RefSeq" id="WP_009053275.1">
    <property type="nucleotide sequence ID" value="NZ_AJYA01000002.1"/>
</dbReference>
<dbReference type="SMART" id="SM00382">
    <property type="entry name" value="AAA"/>
    <property type="match status" value="1"/>
</dbReference>
<dbReference type="GO" id="GO:0005524">
    <property type="term" value="F:ATP binding"/>
    <property type="evidence" value="ECO:0007669"/>
    <property type="project" value="UniProtKB-KW"/>
</dbReference>
<dbReference type="EMBL" id="AJYA01000002">
    <property type="protein sequence ID" value="EIM78726.1"/>
    <property type="molecule type" value="Genomic_DNA"/>
</dbReference>
<keyword evidence="2" id="KW-0547">Nucleotide-binding</keyword>
<evidence type="ECO:0000259" key="4">
    <source>
        <dbReference type="SMART" id="SM00382"/>
    </source>
</evidence>
<comment type="similarity">
    <text evidence="1">Belongs to the IS21/IS1162 putative ATP-binding protein family.</text>
</comment>
<accession>I5CA74</accession>